<dbReference type="Pfam" id="PF04193">
    <property type="entry name" value="PQ-loop"/>
    <property type="match status" value="1"/>
</dbReference>
<feature type="transmembrane region" description="Helical" evidence="6">
    <location>
        <begin position="40"/>
        <end position="59"/>
    </location>
</feature>
<evidence type="ECO:0000256" key="6">
    <source>
        <dbReference type="SAM" id="Phobius"/>
    </source>
</evidence>
<feature type="transmembrane region" description="Helical" evidence="6">
    <location>
        <begin position="7"/>
        <end position="28"/>
    </location>
</feature>
<dbReference type="GO" id="GO:0016020">
    <property type="term" value="C:membrane"/>
    <property type="evidence" value="ECO:0007669"/>
    <property type="project" value="UniProtKB-SubCell"/>
</dbReference>
<evidence type="ECO:0000256" key="3">
    <source>
        <dbReference type="ARBA" id="ARBA00022989"/>
    </source>
</evidence>
<keyword evidence="4 5" id="KW-0472">Membrane</keyword>
<dbReference type="AlphaFoldDB" id="A0AAN9VN05"/>
<keyword evidence="3 5" id="KW-1133">Transmembrane helix</keyword>
<feature type="transmembrane region" description="Helical" evidence="6">
    <location>
        <begin position="95"/>
        <end position="115"/>
    </location>
</feature>
<evidence type="ECO:0000256" key="1">
    <source>
        <dbReference type="ARBA" id="ARBA00004141"/>
    </source>
</evidence>
<dbReference type="InterPro" id="IPR016817">
    <property type="entry name" value="MannP-dilichol_defect-1"/>
</dbReference>
<evidence type="ECO:0000256" key="2">
    <source>
        <dbReference type="ARBA" id="ARBA00022692"/>
    </source>
</evidence>
<reference evidence="7 8" key="1">
    <citation type="submission" date="2024-03" db="EMBL/GenBank/DDBJ databases">
        <title>The genome assembly and annotation of the cricket Gryllus longicercus Weissman &amp; Gray.</title>
        <authorList>
            <person name="Szrajer S."/>
            <person name="Gray D."/>
            <person name="Ylla G."/>
        </authorList>
    </citation>
    <scope>NUCLEOTIDE SEQUENCE [LARGE SCALE GENOMIC DNA]</scope>
    <source>
        <strain evidence="7">DAG 2021-001</strain>
        <tissue evidence="7">Whole body minus gut</tissue>
    </source>
</reference>
<dbReference type="PIRSF" id="PIRSF023381">
    <property type="entry name" value="MannP-dilichol_defect-1p"/>
    <property type="match status" value="1"/>
</dbReference>
<proteinExistence type="predicted"/>
<dbReference type="EMBL" id="JAZDUA010000190">
    <property type="protein sequence ID" value="KAK7864935.1"/>
    <property type="molecule type" value="Genomic_DNA"/>
</dbReference>
<evidence type="ECO:0000256" key="4">
    <source>
        <dbReference type="ARBA" id="ARBA00023136"/>
    </source>
</evidence>
<dbReference type="Proteomes" id="UP001378592">
    <property type="component" value="Unassembled WGS sequence"/>
</dbReference>
<sequence>MDIPRLVSDVLSVITISLCLILKIPQIINLYKVKSAEGLNIYGLLLELSSYTIMTCYNYCNGYALLSYMEYPIILVQEIILIYLVLLYMNLLNAFSVGAFGIYLTITASFLLEIFPKSILSFLAPLCTPVSASSKIVQLLEILRSKNSSSVSVLTWFLSAFTNMTRIYTIYMDSADVTLLANFTISTFLSTSIMLAAIYFKKEKGD</sequence>
<comment type="subcellular location">
    <subcellularLocation>
        <location evidence="1 5">Membrane</location>
        <topology evidence="1 5">Multi-pass membrane protein</topology>
    </subcellularLocation>
</comment>
<dbReference type="Gene3D" id="1.20.1280.290">
    <property type="match status" value="2"/>
</dbReference>
<organism evidence="7 8">
    <name type="scientific">Gryllus longicercus</name>
    <dbReference type="NCBI Taxonomy" id="2509291"/>
    <lineage>
        <taxon>Eukaryota</taxon>
        <taxon>Metazoa</taxon>
        <taxon>Ecdysozoa</taxon>
        <taxon>Arthropoda</taxon>
        <taxon>Hexapoda</taxon>
        <taxon>Insecta</taxon>
        <taxon>Pterygota</taxon>
        <taxon>Neoptera</taxon>
        <taxon>Polyneoptera</taxon>
        <taxon>Orthoptera</taxon>
        <taxon>Ensifera</taxon>
        <taxon>Gryllidea</taxon>
        <taxon>Grylloidea</taxon>
        <taxon>Gryllidae</taxon>
        <taxon>Gryllinae</taxon>
        <taxon>Gryllus</taxon>
    </lineage>
</organism>
<feature type="transmembrane region" description="Helical" evidence="6">
    <location>
        <begin position="71"/>
        <end position="89"/>
    </location>
</feature>
<evidence type="ECO:0000313" key="7">
    <source>
        <dbReference type="EMBL" id="KAK7864935.1"/>
    </source>
</evidence>
<dbReference type="SMART" id="SM00679">
    <property type="entry name" value="CTNS"/>
    <property type="match status" value="2"/>
</dbReference>
<dbReference type="InterPro" id="IPR006603">
    <property type="entry name" value="PQ-loop_rpt"/>
</dbReference>
<name>A0AAN9VN05_9ORTH</name>
<keyword evidence="2 5" id="KW-0812">Transmembrane</keyword>
<keyword evidence="8" id="KW-1185">Reference proteome</keyword>
<evidence type="ECO:0000256" key="5">
    <source>
        <dbReference type="PIRNR" id="PIRNR023381"/>
    </source>
</evidence>
<accession>A0AAN9VN05</accession>
<protein>
    <recommendedName>
        <fullName evidence="5">Solute carrier family 66 member 3</fullName>
    </recommendedName>
</protein>
<evidence type="ECO:0000313" key="8">
    <source>
        <dbReference type="Proteomes" id="UP001378592"/>
    </source>
</evidence>
<feature type="transmembrane region" description="Helical" evidence="6">
    <location>
        <begin position="177"/>
        <end position="200"/>
    </location>
</feature>
<dbReference type="PANTHER" id="PTHR12226:SF3">
    <property type="entry name" value="SOLUTE CARRIER FAMILY 66 MEMBER 3"/>
    <property type="match status" value="1"/>
</dbReference>
<dbReference type="PANTHER" id="PTHR12226">
    <property type="entry name" value="MANNOSE-P-DOLICHOL UTILIZATION DEFECT 1 LEC35 -RELATED"/>
    <property type="match status" value="1"/>
</dbReference>
<comment type="caution">
    <text evidence="7">The sequence shown here is derived from an EMBL/GenBank/DDBJ whole genome shotgun (WGS) entry which is preliminary data.</text>
</comment>
<gene>
    <name evidence="7" type="ORF">R5R35_008735</name>
</gene>